<evidence type="ECO:0000256" key="1">
    <source>
        <dbReference type="ARBA" id="ARBA00009477"/>
    </source>
</evidence>
<comment type="caution">
    <text evidence="3">The sequence shown here is derived from an EMBL/GenBank/DDBJ whole genome shotgun (WGS) entry which is preliminary data.</text>
</comment>
<dbReference type="NCBIfam" id="TIGR01730">
    <property type="entry name" value="RND_mfp"/>
    <property type="match status" value="1"/>
</dbReference>
<dbReference type="Gene3D" id="2.40.420.20">
    <property type="match status" value="1"/>
</dbReference>
<dbReference type="PROSITE" id="PS51257">
    <property type="entry name" value="PROKAR_LIPOPROTEIN"/>
    <property type="match status" value="1"/>
</dbReference>
<keyword evidence="2" id="KW-0175">Coiled coil</keyword>
<dbReference type="Gene3D" id="2.40.30.170">
    <property type="match status" value="1"/>
</dbReference>
<reference evidence="3 4" key="1">
    <citation type="submission" date="2023-04" db="EMBL/GenBank/DDBJ databases">
        <title>Halomonas strains isolated from rhizosphere soil.</title>
        <authorList>
            <person name="Xu L."/>
            <person name="Sun J.-Q."/>
        </authorList>
    </citation>
    <scope>NUCLEOTIDE SEQUENCE [LARGE SCALE GENOMIC DNA]</scope>
    <source>
        <strain evidence="3 4">LN1S58</strain>
    </source>
</reference>
<name>A0ABT6VKY2_9GAMM</name>
<gene>
    <name evidence="3" type="ORF">QLQ84_09005</name>
</gene>
<dbReference type="Gene3D" id="2.40.50.100">
    <property type="match status" value="1"/>
</dbReference>
<protein>
    <submittedName>
        <fullName evidence="3">Efflux RND transporter periplasmic adaptor subunit</fullName>
    </submittedName>
</protein>
<evidence type="ECO:0000313" key="3">
    <source>
        <dbReference type="EMBL" id="MDI5933932.1"/>
    </source>
</evidence>
<dbReference type="PANTHER" id="PTHR30469:SF15">
    <property type="entry name" value="HLYD FAMILY OF SECRETION PROTEINS"/>
    <property type="match status" value="1"/>
</dbReference>
<dbReference type="Proteomes" id="UP001244242">
    <property type="component" value="Unassembled WGS sequence"/>
</dbReference>
<organism evidence="3 4">
    <name type="scientific">Halomonas kalidii</name>
    <dbReference type="NCBI Taxonomy" id="3043293"/>
    <lineage>
        <taxon>Bacteria</taxon>
        <taxon>Pseudomonadati</taxon>
        <taxon>Pseudomonadota</taxon>
        <taxon>Gammaproteobacteria</taxon>
        <taxon>Oceanospirillales</taxon>
        <taxon>Halomonadaceae</taxon>
        <taxon>Halomonas</taxon>
    </lineage>
</organism>
<dbReference type="EMBL" id="JASCQO010000035">
    <property type="protein sequence ID" value="MDI5933932.1"/>
    <property type="molecule type" value="Genomic_DNA"/>
</dbReference>
<dbReference type="RefSeq" id="WP_282721425.1">
    <property type="nucleotide sequence ID" value="NZ_JASCQO010000035.1"/>
</dbReference>
<dbReference type="SUPFAM" id="SSF111369">
    <property type="entry name" value="HlyD-like secretion proteins"/>
    <property type="match status" value="1"/>
</dbReference>
<accession>A0ABT6VKY2</accession>
<dbReference type="Gene3D" id="1.10.287.470">
    <property type="entry name" value="Helix hairpin bin"/>
    <property type="match status" value="1"/>
</dbReference>
<dbReference type="PANTHER" id="PTHR30469">
    <property type="entry name" value="MULTIDRUG RESISTANCE PROTEIN MDTA"/>
    <property type="match status" value="1"/>
</dbReference>
<keyword evidence="4" id="KW-1185">Reference proteome</keyword>
<sequence>MGRGGHAILALGLVIGLVTLLAGCDAAPAETDSVEEGRAAVRVMEVRASAPEEWLRFPGTVRARERATLAFLHAGVLRERHVARGQRVAEGEPLAVLHNPALVPALAVAEGQVKELDAHLARLRRDVERARTLRGRNLVAEEELDRLESELEANTRAREQAEARRSEAQAQVEEMTLHAPFAAEVTDLLVEPGDFVTAGQAVLELSGVDGREVEIRVPAALGERLATGMPVQVIPTLRVARFQGRVASVGRAGTALAPVIVRLEADARLVPGEPVRVHLAVATAESLQVPLTAVLDHGGHAPHVLALTEDDVVRRVPVMPGRVTDDWVTISASLAPRERVVTAGQGRLEEGDRVRVLP</sequence>
<evidence type="ECO:0000313" key="4">
    <source>
        <dbReference type="Proteomes" id="UP001244242"/>
    </source>
</evidence>
<feature type="coiled-coil region" evidence="2">
    <location>
        <begin position="106"/>
        <end position="178"/>
    </location>
</feature>
<evidence type="ECO:0000256" key="2">
    <source>
        <dbReference type="SAM" id="Coils"/>
    </source>
</evidence>
<comment type="similarity">
    <text evidence="1">Belongs to the membrane fusion protein (MFP) (TC 8.A.1) family.</text>
</comment>
<proteinExistence type="inferred from homology"/>
<dbReference type="InterPro" id="IPR006143">
    <property type="entry name" value="RND_pump_MFP"/>
</dbReference>